<comment type="similarity">
    <text evidence="1">Belongs to the peptidase C40 family.</text>
</comment>
<sequence>MIKAILFRKLAVVGISAVIGISSLAAGHVPKAEAATASTGSKVIKLGDNYLGVKYKLGAASGISTAFDCSSFTQYVFKKVGITLPRTSSAQSKKGTYVARKNLKVGDLVFFSTPSSGKKVGHAAIYAGNNKVLHTYGTGGVKFTSLSNSYWNSHYVTARRVL</sequence>
<evidence type="ECO:0000259" key="6">
    <source>
        <dbReference type="PROSITE" id="PS51935"/>
    </source>
</evidence>
<keyword evidence="5" id="KW-0732">Signal</keyword>
<feature type="domain" description="NlpC/P60" evidence="6">
    <location>
        <begin position="37"/>
        <end position="162"/>
    </location>
</feature>
<dbReference type="InterPro" id="IPR038765">
    <property type="entry name" value="Papain-like_cys_pep_sf"/>
</dbReference>
<evidence type="ECO:0000256" key="2">
    <source>
        <dbReference type="ARBA" id="ARBA00022670"/>
    </source>
</evidence>
<proteinExistence type="inferred from homology"/>
<feature type="signal peptide" evidence="5">
    <location>
        <begin position="1"/>
        <end position="25"/>
    </location>
</feature>
<name>A0ABS7C1J3_9BACL</name>
<dbReference type="SUPFAM" id="SSF54001">
    <property type="entry name" value="Cysteine proteinases"/>
    <property type="match status" value="1"/>
</dbReference>
<protein>
    <submittedName>
        <fullName evidence="7">C40 family peptidase</fullName>
    </submittedName>
</protein>
<keyword evidence="3" id="KW-0378">Hydrolase</keyword>
<dbReference type="PANTHER" id="PTHR47053:SF1">
    <property type="entry name" value="MUREIN DD-ENDOPEPTIDASE MEPH-RELATED"/>
    <property type="match status" value="1"/>
</dbReference>
<reference evidence="7 8" key="1">
    <citation type="submission" date="2021-07" db="EMBL/GenBank/DDBJ databases">
        <title>Paenibacillus radiodurans sp. nov., isolated from the southeastern edge of Tengger Desert.</title>
        <authorList>
            <person name="Zhang G."/>
        </authorList>
    </citation>
    <scope>NUCLEOTIDE SEQUENCE [LARGE SCALE GENOMIC DNA]</scope>
    <source>
        <strain evidence="7 8">CCM 7311</strain>
    </source>
</reference>
<evidence type="ECO:0000256" key="4">
    <source>
        <dbReference type="ARBA" id="ARBA00022807"/>
    </source>
</evidence>
<evidence type="ECO:0000256" key="5">
    <source>
        <dbReference type="SAM" id="SignalP"/>
    </source>
</evidence>
<dbReference type="InterPro" id="IPR000064">
    <property type="entry name" value="NLP_P60_dom"/>
</dbReference>
<keyword evidence="2" id="KW-0645">Protease</keyword>
<feature type="chain" id="PRO_5047369810" evidence="5">
    <location>
        <begin position="26"/>
        <end position="162"/>
    </location>
</feature>
<evidence type="ECO:0000256" key="1">
    <source>
        <dbReference type="ARBA" id="ARBA00007074"/>
    </source>
</evidence>
<dbReference type="PANTHER" id="PTHR47053">
    <property type="entry name" value="MUREIN DD-ENDOPEPTIDASE MEPH-RELATED"/>
    <property type="match status" value="1"/>
</dbReference>
<evidence type="ECO:0000313" key="8">
    <source>
        <dbReference type="Proteomes" id="UP001519887"/>
    </source>
</evidence>
<organism evidence="7 8">
    <name type="scientific">Paenibacillus sepulcri</name>
    <dbReference type="NCBI Taxonomy" id="359917"/>
    <lineage>
        <taxon>Bacteria</taxon>
        <taxon>Bacillati</taxon>
        <taxon>Bacillota</taxon>
        <taxon>Bacilli</taxon>
        <taxon>Bacillales</taxon>
        <taxon>Paenibacillaceae</taxon>
        <taxon>Paenibacillus</taxon>
    </lineage>
</organism>
<dbReference type="InterPro" id="IPR051202">
    <property type="entry name" value="Peptidase_C40"/>
</dbReference>
<accession>A0ABS7C1J3</accession>
<dbReference type="Gene3D" id="3.90.1720.10">
    <property type="entry name" value="endopeptidase domain like (from Nostoc punctiforme)"/>
    <property type="match status" value="1"/>
</dbReference>
<dbReference type="RefSeq" id="WP_210040581.1">
    <property type="nucleotide sequence ID" value="NZ_JBHLVU010000021.1"/>
</dbReference>
<keyword evidence="8" id="KW-1185">Reference proteome</keyword>
<evidence type="ECO:0000256" key="3">
    <source>
        <dbReference type="ARBA" id="ARBA00022801"/>
    </source>
</evidence>
<keyword evidence="4" id="KW-0788">Thiol protease</keyword>
<dbReference type="Pfam" id="PF00877">
    <property type="entry name" value="NLPC_P60"/>
    <property type="match status" value="1"/>
</dbReference>
<dbReference type="Proteomes" id="UP001519887">
    <property type="component" value="Unassembled WGS sequence"/>
</dbReference>
<dbReference type="PROSITE" id="PS51935">
    <property type="entry name" value="NLPC_P60"/>
    <property type="match status" value="1"/>
</dbReference>
<comment type="caution">
    <text evidence="7">The sequence shown here is derived from an EMBL/GenBank/DDBJ whole genome shotgun (WGS) entry which is preliminary data.</text>
</comment>
<dbReference type="EMBL" id="JAHZIK010000247">
    <property type="protein sequence ID" value="MBW7454769.1"/>
    <property type="molecule type" value="Genomic_DNA"/>
</dbReference>
<evidence type="ECO:0000313" key="7">
    <source>
        <dbReference type="EMBL" id="MBW7454769.1"/>
    </source>
</evidence>
<gene>
    <name evidence="7" type="ORF">K0U00_12070</name>
</gene>